<sequence length="515" mass="54657">MKEENLAIANVGEPTVRMTRAQAAACHAFGGIPPSEALKQQGQKQVLRTSSKRAALDEMNSSASAAAPVQHKRRAVLKDVTNVCCENSYKNCLIAAKILKKNSKQANKGSVNVSKVAPSVAVQVHQLPADSKTNIAQETANTELKSLKVECPVKESNITSQLCAVSNVKGCEIDKPQLGKQSIGIAQLGKQSIGMPSQLQNFSKREPNPSHQPPFSSVSDNISSSLHRAESPSSFSSPDSPSSSFPAPRQSLFLTVAASLVNMKEENLAIANVGEPTVRMTRARAAACHAFGGIPPSEALKQQGQKQVLRTSSKRAALDEMNSSASAAAPVQHKRRAALKDVTNVCCENSYKNCLIAAKIPKKNSKQANKGSVNVSKVAPSVAVQVHQLPADSKTNIAQETANTELKSLKVECPVKESNITSQLCAVSNVKGCEIDKPQLGKQSIGMPSQLQNFSKREPNPSHQPPFSSVSDNISSSLHRAESPSSFSSPDSPSSSFPAPRQSLFLTVAASLGAD</sequence>
<name>A0A4V3WLK6_CAMSN</name>
<comment type="caution">
    <text evidence="2">The sequence shown here is derived from an EMBL/GenBank/DDBJ whole genome shotgun (WGS) entry which is preliminary data.</text>
</comment>
<keyword evidence="3" id="KW-1185">Reference proteome</keyword>
<accession>A0A4V3WLK6</accession>
<feature type="region of interest" description="Disordered" evidence="1">
    <location>
        <begin position="451"/>
        <end position="500"/>
    </location>
</feature>
<feature type="compositionally biased region" description="Polar residues" evidence="1">
    <location>
        <begin position="213"/>
        <end position="226"/>
    </location>
</feature>
<feature type="compositionally biased region" description="Low complexity" evidence="1">
    <location>
        <begin position="231"/>
        <end position="246"/>
    </location>
</feature>
<evidence type="ECO:0000313" key="2">
    <source>
        <dbReference type="EMBL" id="THG05127.1"/>
    </source>
</evidence>
<protein>
    <submittedName>
        <fullName evidence="2">Uncharacterized protein</fullName>
    </submittedName>
</protein>
<proteinExistence type="predicted"/>
<evidence type="ECO:0000313" key="3">
    <source>
        <dbReference type="Proteomes" id="UP000306102"/>
    </source>
</evidence>
<feature type="compositionally biased region" description="Polar residues" evidence="1">
    <location>
        <begin position="465"/>
        <end position="478"/>
    </location>
</feature>
<dbReference type="AlphaFoldDB" id="A0A4V3WLK6"/>
<dbReference type="EMBL" id="SDRB02010666">
    <property type="protein sequence ID" value="THG05127.1"/>
    <property type="molecule type" value="Genomic_DNA"/>
</dbReference>
<evidence type="ECO:0000256" key="1">
    <source>
        <dbReference type="SAM" id="MobiDB-lite"/>
    </source>
</evidence>
<organism evidence="2 3">
    <name type="scientific">Camellia sinensis var. sinensis</name>
    <name type="common">China tea</name>
    <dbReference type="NCBI Taxonomy" id="542762"/>
    <lineage>
        <taxon>Eukaryota</taxon>
        <taxon>Viridiplantae</taxon>
        <taxon>Streptophyta</taxon>
        <taxon>Embryophyta</taxon>
        <taxon>Tracheophyta</taxon>
        <taxon>Spermatophyta</taxon>
        <taxon>Magnoliopsida</taxon>
        <taxon>eudicotyledons</taxon>
        <taxon>Gunneridae</taxon>
        <taxon>Pentapetalae</taxon>
        <taxon>asterids</taxon>
        <taxon>Ericales</taxon>
        <taxon>Theaceae</taxon>
        <taxon>Camellia</taxon>
    </lineage>
</organism>
<feature type="compositionally biased region" description="Low complexity" evidence="1">
    <location>
        <begin position="483"/>
        <end position="498"/>
    </location>
</feature>
<feature type="region of interest" description="Disordered" evidence="1">
    <location>
        <begin position="199"/>
        <end position="246"/>
    </location>
</feature>
<reference evidence="2 3" key="1">
    <citation type="journal article" date="2018" name="Proc. Natl. Acad. Sci. U.S.A.">
        <title>Draft genome sequence of Camellia sinensis var. sinensis provides insights into the evolution of the tea genome and tea quality.</title>
        <authorList>
            <person name="Wei C."/>
            <person name="Yang H."/>
            <person name="Wang S."/>
            <person name="Zhao J."/>
            <person name="Liu C."/>
            <person name="Gao L."/>
            <person name="Xia E."/>
            <person name="Lu Y."/>
            <person name="Tai Y."/>
            <person name="She G."/>
            <person name="Sun J."/>
            <person name="Cao H."/>
            <person name="Tong W."/>
            <person name="Gao Q."/>
            <person name="Li Y."/>
            <person name="Deng W."/>
            <person name="Jiang X."/>
            <person name="Wang W."/>
            <person name="Chen Q."/>
            <person name="Zhang S."/>
            <person name="Li H."/>
            <person name="Wu J."/>
            <person name="Wang P."/>
            <person name="Li P."/>
            <person name="Shi C."/>
            <person name="Zheng F."/>
            <person name="Jian J."/>
            <person name="Huang B."/>
            <person name="Shan D."/>
            <person name="Shi M."/>
            <person name="Fang C."/>
            <person name="Yue Y."/>
            <person name="Li F."/>
            <person name="Li D."/>
            <person name="Wei S."/>
            <person name="Han B."/>
            <person name="Jiang C."/>
            <person name="Yin Y."/>
            <person name="Xia T."/>
            <person name="Zhang Z."/>
            <person name="Bennetzen J.L."/>
            <person name="Zhao S."/>
            <person name="Wan X."/>
        </authorList>
    </citation>
    <scope>NUCLEOTIDE SEQUENCE [LARGE SCALE GENOMIC DNA]</scope>
    <source>
        <strain evidence="3">cv. Shuchazao</strain>
        <tissue evidence="2">Leaf</tissue>
    </source>
</reference>
<gene>
    <name evidence="2" type="ORF">TEA_012933</name>
</gene>
<dbReference type="Proteomes" id="UP000306102">
    <property type="component" value="Unassembled WGS sequence"/>
</dbReference>
<dbReference type="STRING" id="542762.A0A4V3WLK6"/>